<gene>
    <name evidence="2" type="ORF">ALO35_04183</name>
</gene>
<keyword evidence="2" id="KW-0255">Endonuclease</keyword>
<dbReference type="SMART" id="SM00507">
    <property type="entry name" value="HNHc"/>
    <property type="match status" value="1"/>
</dbReference>
<evidence type="ECO:0000313" key="3">
    <source>
        <dbReference type="Proteomes" id="UP000050265"/>
    </source>
</evidence>
<keyword evidence="2" id="KW-0540">Nuclease</keyword>
<proteinExistence type="predicted"/>
<organism evidence="2 3">
    <name type="scientific">Pseudomonas amygdali pv. lachrymans</name>
    <name type="common">Pseudomonas syringae pv. lachrymans</name>
    <dbReference type="NCBI Taxonomy" id="53707"/>
    <lineage>
        <taxon>Bacteria</taxon>
        <taxon>Pseudomonadati</taxon>
        <taxon>Pseudomonadota</taxon>
        <taxon>Gammaproteobacteria</taxon>
        <taxon>Pseudomonadales</taxon>
        <taxon>Pseudomonadaceae</taxon>
        <taxon>Pseudomonas</taxon>
        <taxon>Pseudomonas amygdali</taxon>
    </lineage>
</organism>
<dbReference type="AlphaFoldDB" id="A0A0P9TS54"/>
<protein>
    <submittedName>
        <fullName evidence="2">HNH endonuclease</fullName>
    </submittedName>
</protein>
<dbReference type="PATRIC" id="fig|53707.9.peg.6215"/>
<evidence type="ECO:0000259" key="1">
    <source>
        <dbReference type="SMART" id="SM00507"/>
    </source>
</evidence>
<accession>A0A0P9TS54</accession>
<reference evidence="2 3" key="1">
    <citation type="submission" date="2015-09" db="EMBL/GenBank/DDBJ databases">
        <title>Genome announcement of multiple Pseudomonas syringae strains.</title>
        <authorList>
            <person name="Thakur S."/>
            <person name="Wang P.W."/>
            <person name="Gong Y."/>
            <person name="Weir B.S."/>
            <person name="Guttman D.S."/>
        </authorList>
    </citation>
    <scope>NUCLEOTIDE SEQUENCE [LARGE SCALE GENOMIC DNA]</scope>
    <source>
        <strain evidence="2 3">ICMP3507</strain>
    </source>
</reference>
<dbReference type="Gene3D" id="1.10.30.50">
    <property type="match status" value="1"/>
</dbReference>
<evidence type="ECO:0000313" key="2">
    <source>
        <dbReference type="EMBL" id="KPX76610.1"/>
    </source>
</evidence>
<dbReference type="Proteomes" id="UP000050265">
    <property type="component" value="Unassembled WGS sequence"/>
</dbReference>
<sequence>MREGTPMKSNRTELALIARGINSDLARQLRLQGLHLKKLQLMPLPELERIGLSVEDIASVQKGARPPIPLPDLIKVLFANRWLCCVCRDSSQPIVVHHIHPWAESRDHSPTNLAVLCSPHHSEAHTMRALNVSLSDERLTGLKARWEADVQRLDRLDLHKATQSQGCHWWYFNHLRLFEMAEEGGVAFSSLPGYTETLEADSITKQGMAVKNTSERYLHSGAGARHLYLYMTHMLTAVLRGSVVRNISDELDRGKLSAWIVEGDLILVQGRYSFGECGPATVNSDPVIGKRCVNSIEIQFVFDRNEGTSVSARSLWLKGSIEVACLIKVNRRERVMQKMVITGTVLAIRNAHPDLKTRDYAINLYKSGLAGIVWSEEDDDDLI</sequence>
<comment type="caution">
    <text evidence="2">The sequence shown here is derived from an EMBL/GenBank/DDBJ whole genome shotgun (WGS) entry which is preliminary data.</text>
</comment>
<feature type="domain" description="HNH nuclease" evidence="1">
    <location>
        <begin position="73"/>
        <end position="122"/>
    </location>
</feature>
<keyword evidence="2" id="KW-0378">Hydrolase</keyword>
<dbReference type="GO" id="GO:0004519">
    <property type="term" value="F:endonuclease activity"/>
    <property type="evidence" value="ECO:0007669"/>
    <property type="project" value="UniProtKB-KW"/>
</dbReference>
<dbReference type="CDD" id="cd00085">
    <property type="entry name" value="HNHc"/>
    <property type="match status" value="1"/>
</dbReference>
<name>A0A0P9TS54_PSEAV</name>
<dbReference type="EMBL" id="LJQP01000045">
    <property type="protein sequence ID" value="KPX76610.1"/>
    <property type="molecule type" value="Genomic_DNA"/>
</dbReference>
<dbReference type="InterPro" id="IPR003615">
    <property type="entry name" value="HNH_nuc"/>
</dbReference>